<proteinExistence type="predicted"/>
<feature type="non-terminal residue" evidence="1">
    <location>
        <position position="1"/>
    </location>
</feature>
<name>A0AAV4WYA4_CAEEX</name>
<sequence>EDFVKQLYCNLDASELVLQTEFGLAKQAAQNSFSSRLGNKYYLSGR</sequence>
<protein>
    <submittedName>
        <fullName evidence="1">Uncharacterized protein</fullName>
    </submittedName>
</protein>
<gene>
    <name evidence="1" type="ORF">CEXT_430941</name>
</gene>
<dbReference type="Proteomes" id="UP001054945">
    <property type="component" value="Unassembled WGS sequence"/>
</dbReference>
<evidence type="ECO:0000313" key="1">
    <source>
        <dbReference type="EMBL" id="GIY87248.1"/>
    </source>
</evidence>
<accession>A0AAV4WYA4</accession>
<dbReference type="AlphaFoldDB" id="A0AAV4WYA4"/>
<dbReference type="EMBL" id="BPLR01016914">
    <property type="protein sequence ID" value="GIY87248.1"/>
    <property type="molecule type" value="Genomic_DNA"/>
</dbReference>
<keyword evidence="2" id="KW-1185">Reference proteome</keyword>
<comment type="caution">
    <text evidence="1">The sequence shown here is derived from an EMBL/GenBank/DDBJ whole genome shotgun (WGS) entry which is preliminary data.</text>
</comment>
<reference evidence="1 2" key="1">
    <citation type="submission" date="2021-06" db="EMBL/GenBank/DDBJ databases">
        <title>Caerostris extrusa draft genome.</title>
        <authorList>
            <person name="Kono N."/>
            <person name="Arakawa K."/>
        </authorList>
    </citation>
    <scope>NUCLEOTIDE SEQUENCE [LARGE SCALE GENOMIC DNA]</scope>
</reference>
<evidence type="ECO:0000313" key="2">
    <source>
        <dbReference type="Proteomes" id="UP001054945"/>
    </source>
</evidence>
<organism evidence="1 2">
    <name type="scientific">Caerostris extrusa</name>
    <name type="common">Bark spider</name>
    <name type="synonym">Caerostris bankana</name>
    <dbReference type="NCBI Taxonomy" id="172846"/>
    <lineage>
        <taxon>Eukaryota</taxon>
        <taxon>Metazoa</taxon>
        <taxon>Ecdysozoa</taxon>
        <taxon>Arthropoda</taxon>
        <taxon>Chelicerata</taxon>
        <taxon>Arachnida</taxon>
        <taxon>Araneae</taxon>
        <taxon>Araneomorphae</taxon>
        <taxon>Entelegynae</taxon>
        <taxon>Araneoidea</taxon>
        <taxon>Araneidae</taxon>
        <taxon>Caerostris</taxon>
    </lineage>
</organism>